<dbReference type="CDD" id="cd19166">
    <property type="entry name" value="HemeO-bac"/>
    <property type="match status" value="1"/>
</dbReference>
<evidence type="ECO:0000313" key="1">
    <source>
        <dbReference type="EMBL" id="KJV30908.1"/>
    </source>
</evidence>
<organism evidence="1 2">
    <name type="scientific">Luteibacter yeojuensis</name>
    <dbReference type="NCBI Taxonomy" id="345309"/>
    <lineage>
        <taxon>Bacteria</taxon>
        <taxon>Pseudomonadati</taxon>
        <taxon>Pseudomonadota</taxon>
        <taxon>Gammaproteobacteria</taxon>
        <taxon>Lysobacterales</taxon>
        <taxon>Rhodanobacteraceae</taxon>
        <taxon>Luteibacter</taxon>
    </lineage>
</organism>
<name>A0A0F3KI67_9GAMM</name>
<dbReference type="InterPro" id="IPR016084">
    <property type="entry name" value="Haem_Oase-like_multi-hlx"/>
</dbReference>
<dbReference type="RefSeq" id="WP_045830273.1">
    <property type="nucleotide sequence ID" value="NZ_JZRB01000030.1"/>
</dbReference>
<dbReference type="AlphaFoldDB" id="A0A0F3KI67"/>
<keyword evidence="2" id="KW-1185">Reference proteome</keyword>
<proteinExistence type="predicted"/>
<dbReference type="GO" id="GO:0006788">
    <property type="term" value="P:heme oxidation"/>
    <property type="evidence" value="ECO:0007669"/>
    <property type="project" value="InterPro"/>
</dbReference>
<evidence type="ECO:0000313" key="2">
    <source>
        <dbReference type="Proteomes" id="UP000033651"/>
    </source>
</evidence>
<dbReference type="EMBL" id="JZRB01000030">
    <property type="protein sequence ID" value="KJV30908.1"/>
    <property type="molecule type" value="Genomic_DNA"/>
</dbReference>
<sequence>MDGAADVLPAHRLLREQTRAAHDAAEASAGMRALLGGALDEAGYRGLLAAQLRLFRAWEAERAGEIAAVAGAWTYASRIPSLAADLSVGAHPVREAVGENATGPVAPREKMSRASALLQGHEAARSVDPTFWGELYVIEGSTLGGQVIVRYLRERFPALPHAFYAMGERATGQWRHFQQALDAALPGPATQHPAIAGAQRMFARYQRTLEDPGHHV</sequence>
<gene>
    <name evidence="1" type="ORF">VI08_14275</name>
</gene>
<dbReference type="OrthoDB" id="114943at2"/>
<dbReference type="InterPro" id="IPR016053">
    <property type="entry name" value="Haem_Oase-like"/>
</dbReference>
<dbReference type="Proteomes" id="UP000033651">
    <property type="component" value="Unassembled WGS sequence"/>
</dbReference>
<evidence type="ECO:0008006" key="3">
    <source>
        <dbReference type="Google" id="ProtNLM"/>
    </source>
</evidence>
<protein>
    <recommendedName>
        <fullName evidence="3">Heme oxygenase</fullName>
    </recommendedName>
</protein>
<dbReference type="SUPFAM" id="SSF48613">
    <property type="entry name" value="Heme oxygenase-like"/>
    <property type="match status" value="1"/>
</dbReference>
<dbReference type="Pfam" id="PF01126">
    <property type="entry name" value="Heme_oxygenase"/>
    <property type="match status" value="1"/>
</dbReference>
<accession>A0A0F3KI67</accession>
<dbReference type="PATRIC" id="fig|345309.4.peg.2458"/>
<dbReference type="GO" id="GO:0004392">
    <property type="term" value="F:heme oxygenase (decyclizing) activity"/>
    <property type="evidence" value="ECO:0007669"/>
    <property type="project" value="InterPro"/>
</dbReference>
<reference evidence="1 2" key="1">
    <citation type="submission" date="2015-03" db="EMBL/GenBank/DDBJ databases">
        <title>Draft genome sequence of Luteibacter yeojuensis strain SU11.</title>
        <authorList>
            <person name="Sulaiman J."/>
            <person name="Priya K."/>
            <person name="Chan K.-G."/>
        </authorList>
    </citation>
    <scope>NUCLEOTIDE SEQUENCE [LARGE SCALE GENOMIC DNA]</scope>
    <source>
        <strain evidence="1 2">SU11</strain>
    </source>
</reference>
<comment type="caution">
    <text evidence="1">The sequence shown here is derived from an EMBL/GenBank/DDBJ whole genome shotgun (WGS) entry which is preliminary data.</text>
</comment>
<dbReference type="Gene3D" id="1.20.910.10">
    <property type="entry name" value="Heme oxygenase-like"/>
    <property type="match status" value="1"/>
</dbReference>